<feature type="compositionally biased region" description="Low complexity" evidence="1">
    <location>
        <begin position="151"/>
        <end position="161"/>
    </location>
</feature>
<dbReference type="Proteomes" id="UP001174208">
    <property type="component" value="Unassembled WGS sequence"/>
</dbReference>
<dbReference type="InterPro" id="IPR011989">
    <property type="entry name" value="ARM-like"/>
</dbReference>
<evidence type="ECO:0000256" key="1">
    <source>
        <dbReference type="SAM" id="MobiDB-lite"/>
    </source>
</evidence>
<sequence length="170" mass="18290">MSCIRFNTPAQRQAMRAARPAMLTAEEAAALHPAPEVTESKIRRLRLLATDPNPKIREAVASSYNTPADLFETLAKDPDEGVRGCVAKNEATPCDILRALASDRSETVRGWVAVNYFVPADVMEQLAADRSRTVRSLVKWKASLAEEAAGAEGAEGAAELAGAEREAARV</sequence>
<dbReference type="SUPFAM" id="SSF48371">
    <property type="entry name" value="ARM repeat"/>
    <property type="match status" value="1"/>
</dbReference>
<dbReference type="EMBL" id="JAROCF010000001">
    <property type="protein sequence ID" value="MDN4615652.1"/>
    <property type="molecule type" value="Genomic_DNA"/>
</dbReference>
<feature type="region of interest" description="Disordered" evidence="1">
    <location>
        <begin position="151"/>
        <end position="170"/>
    </location>
</feature>
<reference evidence="2" key="1">
    <citation type="submission" date="2023-06" db="EMBL/GenBank/DDBJ databases">
        <title>MT1 and MT2 Draft Genomes of Novel Species.</title>
        <authorList>
            <person name="Venkateswaran K."/>
        </authorList>
    </citation>
    <scope>NUCLEOTIDE SEQUENCE</scope>
    <source>
        <strain evidence="2">F6_8S_P_1B</strain>
    </source>
</reference>
<protein>
    <recommendedName>
        <fullName evidence="4">Leucine rich repeat variant</fullName>
    </recommendedName>
</protein>
<dbReference type="RefSeq" id="WP_301208154.1">
    <property type="nucleotide sequence ID" value="NZ_JAROCF010000001.1"/>
</dbReference>
<gene>
    <name evidence="2" type="ORF">P5G50_14470</name>
</gene>
<keyword evidence="3" id="KW-1185">Reference proteome</keyword>
<proteinExistence type="predicted"/>
<evidence type="ECO:0000313" key="3">
    <source>
        <dbReference type="Proteomes" id="UP001174208"/>
    </source>
</evidence>
<name>A0ABT8KF55_9MICO</name>
<comment type="caution">
    <text evidence="2">The sequence shown here is derived from an EMBL/GenBank/DDBJ whole genome shotgun (WGS) entry which is preliminary data.</text>
</comment>
<dbReference type="Gene3D" id="1.25.10.10">
    <property type="entry name" value="Leucine-rich Repeat Variant"/>
    <property type="match status" value="1"/>
</dbReference>
<accession>A0ABT8KF55</accession>
<dbReference type="InterPro" id="IPR016024">
    <property type="entry name" value="ARM-type_fold"/>
</dbReference>
<organism evidence="2 3">
    <name type="scientific">Leifsonia williamsii</name>
    <dbReference type="NCBI Taxonomy" id="3035919"/>
    <lineage>
        <taxon>Bacteria</taxon>
        <taxon>Bacillati</taxon>
        <taxon>Actinomycetota</taxon>
        <taxon>Actinomycetes</taxon>
        <taxon>Micrococcales</taxon>
        <taxon>Microbacteriaceae</taxon>
        <taxon>Leifsonia</taxon>
    </lineage>
</organism>
<evidence type="ECO:0000313" key="2">
    <source>
        <dbReference type="EMBL" id="MDN4615652.1"/>
    </source>
</evidence>
<evidence type="ECO:0008006" key="4">
    <source>
        <dbReference type="Google" id="ProtNLM"/>
    </source>
</evidence>